<keyword evidence="12 14" id="KW-0472">Membrane</keyword>
<dbReference type="Pfam" id="PF03653">
    <property type="entry name" value="UPF0093"/>
    <property type="match status" value="1"/>
</dbReference>
<evidence type="ECO:0000256" key="5">
    <source>
        <dbReference type="ARBA" id="ARBA00022475"/>
    </source>
</evidence>
<evidence type="ECO:0000256" key="1">
    <source>
        <dbReference type="ARBA" id="ARBA00004651"/>
    </source>
</evidence>
<comment type="catalytic activity">
    <reaction evidence="13 14 15">
        <text>protoporphyrinogen IX + 3 A = protoporphyrin IX + 3 AH2</text>
        <dbReference type="Rhea" id="RHEA:62000"/>
        <dbReference type="ChEBI" id="CHEBI:13193"/>
        <dbReference type="ChEBI" id="CHEBI:17499"/>
        <dbReference type="ChEBI" id="CHEBI:57306"/>
        <dbReference type="ChEBI" id="CHEBI:57307"/>
    </reaction>
</comment>
<keyword evidence="7 14" id="KW-0812">Transmembrane</keyword>
<comment type="function">
    <text evidence="14 15">Catalyzes the oxidation of protoporphyrinogen IX to protoporphyrin IX.</text>
</comment>
<comment type="subcellular location">
    <subcellularLocation>
        <location evidence="1 14">Cell membrane</location>
        <topology evidence="1 14">Multi-pass membrane protein</topology>
    </subcellularLocation>
</comment>
<dbReference type="GO" id="GO:0006782">
    <property type="term" value="P:protoporphyrinogen IX biosynthetic process"/>
    <property type="evidence" value="ECO:0007669"/>
    <property type="project" value="UniProtKB-UniRule"/>
</dbReference>
<evidence type="ECO:0000256" key="2">
    <source>
        <dbReference type="ARBA" id="ARBA00005073"/>
    </source>
</evidence>
<evidence type="ECO:0000313" key="16">
    <source>
        <dbReference type="EMBL" id="KXU33974.1"/>
    </source>
</evidence>
<proteinExistence type="inferred from homology"/>
<keyword evidence="17" id="KW-1185">Reference proteome</keyword>
<keyword evidence="8 14" id="KW-0479">Metal-binding</keyword>
<evidence type="ECO:0000256" key="14">
    <source>
        <dbReference type="HAMAP-Rule" id="MF_02239"/>
    </source>
</evidence>
<keyword evidence="11 14" id="KW-0408">Iron</keyword>
<sequence length="141" mass="16465">MLYLWIKAFHIVAVVCWFAGLFYLPRLFVYHAGSSDAASLARFCLMERRLYRGIMLPSMLATLILGLWLLHLNPLWLKMGWLHAKLLLVVVLIGYHHICGAQIKRFARGENRRSERFFRWFNELPVVVLLAIVILVVVKPF</sequence>
<evidence type="ECO:0000256" key="13">
    <source>
        <dbReference type="ARBA" id="ARBA00048390"/>
    </source>
</evidence>
<evidence type="ECO:0000256" key="4">
    <source>
        <dbReference type="ARBA" id="ARBA00017504"/>
    </source>
</evidence>
<feature type="binding site" description="axial binding residue" evidence="14">
    <location>
        <position position="85"/>
    </location>
    <ligand>
        <name>heme</name>
        <dbReference type="ChEBI" id="CHEBI:30413"/>
    </ligand>
    <ligandPart>
        <name>Fe</name>
        <dbReference type="ChEBI" id="CHEBI:18248"/>
    </ligandPart>
</feature>
<dbReference type="PIRSF" id="PIRSF004638">
    <property type="entry name" value="UCP004638"/>
    <property type="match status" value="1"/>
</dbReference>
<dbReference type="AlphaFoldDB" id="A0A139SHL4"/>
<keyword evidence="5 14" id="KW-1003">Cell membrane</keyword>
<reference evidence="16 17" key="1">
    <citation type="submission" date="2016-02" db="EMBL/GenBank/DDBJ databases">
        <authorList>
            <person name="Wen L."/>
            <person name="He K."/>
            <person name="Yang H."/>
        </authorList>
    </citation>
    <scope>NUCLEOTIDE SEQUENCE [LARGE SCALE GENOMIC DNA]</scope>
    <source>
        <strain evidence="16 17">CV58</strain>
    </source>
</reference>
<dbReference type="GO" id="GO:0070818">
    <property type="term" value="F:protoporphyrinogen oxidase activity"/>
    <property type="evidence" value="ECO:0007669"/>
    <property type="project" value="UniProtKB-UniRule"/>
</dbReference>
<comment type="pathway">
    <text evidence="2 14 15">Porphyrin-containing compound metabolism; protoporphyrin-IX biosynthesis; protoporphyrin-IX from protoporphyrinogen-IX: step 1/1.</text>
</comment>
<evidence type="ECO:0000256" key="3">
    <source>
        <dbReference type="ARBA" id="ARBA00006501"/>
    </source>
</evidence>
<dbReference type="OrthoDB" id="9800824at2"/>
<comment type="caution">
    <text evidence="16">The sequence shown here is derived from an EMBL/GenBank/DDBJ whole genome shotgun (WGS) entry which is preliminary data.</text>
</comment>
<dbReference type="InterPro" id="IPR005265">
    <property type="entry name" value="HemJ-like"/>
</dbReference>
<evidence type="ECO:0000256" key="15">
    <source>
        <dbReference type="PIRNR" id="PIRNR004638"/>
    </source>
</evidence>
<dbReference type="GO" id="GO:0005886">
    <property type="term" value="C:plasma membrane"/>
    <property type="evidence" value="ECO:0007669"/>
    <property type="project" value="UniProtKB-SubCell"/>
</dbReference>
<evidence type="ECO:0000313" key="17">
    <source>
        <dbReference type="Proteomes" id="UP000072660"/>
    </source>
</evidence>
<comment type="similarity">
    <text evidence="3 14 15">Belongs to the HemJ family.</text>
</comment>
<dbReference type="GO" id="GO:0046872">
    <property type="term" value="F:metal ion binding"/>
    <property type="evidence" value="ECO:0007669"/>
    <property type="project" value="UniProtKB-UniRule"/>
</dbReference>
<dbReference type="EMBL" id="LSZO01000220">
    <property type="protein sequence ID" value="KXU33974.1"/>
    <property type="molecule type" value="Genomic_DNA"/>
</dbReference>
<dbReference type="UniPathway" id="UPA00251">
    <property type="reaction ID" value="UER00324"/>
</dbReference>
<evidence type="ECO:0000256" key="10">
    <source>
        <dbReference type="ARBA" id="ARBA00023002"/>
    </source>
</evidence>
<gene>
    <name evidence="16" type="ORF">AXE65_07925</name>
</gene>
<dbReference type="HAMAP" id="MF_02239">
    <property type="entry name" value="HemJ"/>
    <property type="match status" value="1"/>
</dbReference>
<evidence type="ECO:0000256" key="9">
    <source>
        <dbReference type="ARBA" id="ARBA00022989"/>
    </source>
</evidence>
<keyword evidence="10 14" id="KW-0560">Oxidoreductase</keyword>
<dbReference type="EC" id="1.3.99.-" evidence="14 15"/>
<name>A0A139SHL4_9GAMM</name>
<evidence type="ECO:0000256" key="6">
    <source>
        <dbReference type="ARBA" id="ARBA00022617"/>
    </source>
</evidence>
<dbReference type="PANTHER" id="PTHR40255:SF1">
    <property type="entry name" value="PROTOPORPHYRINOGEN IX OXIDASE"/>
    <property type="match status" value="1"/>
</dbReference>
<feature type="binding site" description="axial binding residue" evidence="14">
    <location>
        <position position="10"/>
    </location>
    <ligand>
        <name>heme</name>
        <dbReference type="ChEBI" id="CHEBI:30413"/>
    </ligand>
    <ligandPart>
        <name>Fe</name>
        <dbReference type="ChEBI" id="CHEBI:18248"/>
    </ligandPart>
</feature>
<feature type="transmembrane region" description="Helical" evidence="14">
    <location>
        <begin position="82"/>
        <end position="99"/>
    </location>
</feature>
<dbReference type="Proteomes" id="UP000072660">
    <property type="component" value="Unassembled WGS sequence"/>
</dbReference>
<dbReference type="PANTHER" id="PTHR40255">
    <property type="entry name" value="UPF0093 MEMBRANE PROTEIN SLR1790"/>
    <property type="match status" value="1"/>
</dbReference>
<keyword evidence="9 14" id="KW-1133">Transmembrane helix</keyword>
<evidence type="ECO:0000256" key="11">
    <source>
        <dbReference type="ARBA" id="ARBA00023004"/>
    </source>
</evidence>
<dbReference type="NCBIfam" id="TIGR00701">
    <property type="entry name" value="protoporphyrinogen oxidase HemJ"/>
    <property type="match status" value="1"/>
</dbReference>
<evidence type="ECO:0000256" key="8">
    <source>
        <dbReference type="ARBA" id="ARBA00022723"/>
    </source>
</evidence>
<comment type="cofactor">
    <cofactor evidence="14 15">
        <name>heme b</name>
        <dbReference type="ChEBI" id="CHEBI:60344"/>
    </cofactor>
    <text evidence="14 15">Binds 1 heme b (iron(II)-protoporphyrin IX) group per subunit.</text>
</comment>
<protein>
    <recommendedName>
        <fullName evidence="4 14">Protoporphyrinogen IX oxidase</fullName>
        <shortName evidence="14">PPO</shortName>
        <ecNumber evidence="14 15">1.3.99.-</ecNumber>
    </recommendedName>
</protein>
<keyword evidence="6 14" id="KW-0349">Heme</keyword>
<accession>A0A139SHL4</accession>
<feature type="transmembrane region" description="Helical" evidence="14">
    <location>
        <begin position="6"/>
        <end position="29"/>
    </location>
</feature>
<organism evidence="16 17">
    <name type="scientific">Ventosimonas gracilis</name>
    <dbReference type="NCBI Taxonomy" id="1680762"/>
    <lineage>
        <taxon>Bacteria</taxon>
        <taxon>Pseudomonadati</taxon>
        <taxon>Pseudomonadota</taxon>
        <taxon>Gammaproteobacteria</taxon>
        <taxon>Pseudomonadales</taxon>
        <taxon>Ventosimonadaceae</taxon>
        <taxon>Ventosimonas</taxon>
    </lineage>
</organism>
<evidence type="ECO:0000256" key="7">
    <source>
        <dbReference type="ARBA" id="ARBA00022692"/>
    </source>
</evidence>
<evidence type="ECO:0000256" key="12">
    <source>
        <dbReference type="ARBA" id="ARBA00023136"/>
    </source>
</evidence>
<feature type="transmembrane region" description="Helical" evidence="14">
    <location>
        <begin position="120"/>
        <end position="138"/>
    </location>
</feature>
<comment type="subunit">
    <text evidence="14">Homodimer.</text>
</comment>
<feature type="transmembrane region" description="Helical" evidence="14">
    <location>
        <begin position="50"/>
        <end position="70"/>
    </location>
</feature>